<dbReference type="FunFam" id="2.30.29.30:FF:000130">
    <property type="entry name" value="neural Wiskott-Aldrich syndrome protein"/>
    <property type="match status" value="1"/>
</dbReference>
<proteinExistence type="predicted"/>
<dbReference type="InterPro" id="IPR033927">
    <property type="entry name" value="WASPfam_EVH1"/>
</dbReference>
<organism evidence="2">
    <name type="scientific">Anisakis simplex</name>
    <name type="common">Herring worm</name>
    <dbReference type="NCBI Taxonomy" id="6269"/>
    <lineage>
        <taxon>Eukaryota</taxon>
        <taxon>Metazoa</taxon>
        <taxon>Ecdysozoa</taxon>
        <taxon>Nematoda</taxon>
        <taxon>Chromadorea</taxon>
        <taxon>Rhabditida</taxon>
        <taxon>Spirurina</taxon>
        <taxon>Ascaridomorpha</taxon>
        <taxon>Ascaridoidea</taxon>
        <taxon>Anisakidae</taxon>
        <taxon>Anisakis</taxon>
        <taxon>Anisakis simplex complex</taxon>
    </lineage>
</organism>
<dbReference type="SUPFAM" id="SSF50729">
    <property type="entry name" value="PH domain-like"/>
    <property type="match status" value="1"/>
</dbReference>
<dbReference type="AlphaFoldDB" id="A0A0M3K5E1"/>
<dbReference type="InterPro" id="IPR000697">
    <property type="entry name" value="WH1/EVH1_dom"/>
</dbReference>
<sequence length="132" mass="15354">LLNASENEILYSLLGHDCISLAAGVVQLLRADPHNARVWTRAHVGVVSLVKDYPKRSYFLRLYEIFKNKFVWEQMLYKNFRVSSTATCPNLLTFEGDECMYGLNFSDREEAINFKAHLDKRFEQEQKTGRCN</sequence>
<dbReference type="Pfam" id="PF00568">
    <property type="entry name" value="WH1"/>
    <property type="match status" value="1"/>
</dbReference>
<evidence type="ECO:0000259" key="1">
    <source>
        <dbReference type="PROSITE" id="PS50229"/>
    </source>
</evidence>
<dbReference type="CDD" id="cd01205">
    <property type="entry name" value="EVH1_WASP-like"/>
    <property type="match status" value="1"/>
</dbReference>
<feature type="domain" description="WH1" evidence="1">
    <location>
        <begin position="13"/>
        <end position="125"/>
    </location>
</feature>
<reference evidence="2" key="1">
    <citation type="submission" date="2017-02" db="UniProtKB">
        <authorList>
            <consortium name="WormBaseParasite"/>
        </authorList>
    </citation>
    <scope>IDENTIFICATION</scope>
</reference>
<accession>A0A0M3K5E1</accession>
<dbReference type="SMART" id="SM00461">
    <property type="entry name" value="WH1"/>
    <property type="match status" value="1"/>
</dbReference>
<dbReference type="WBParaSite" id="ASIM_0001618201-mRNA-1">
    <property type="protein sequence ID" value="ASIM_0001618201-mRNA-1"/>
    <property type="gene ID" value="ASIM_0001618201"/>
</dbReference>
<evidence type="ECO:0000313" key="2">
    <source>
        <dbReference type="WBParaSite" id="ASIM_0001618201-mRNA-1"/>
    </source>
</evidence>
<protein>
    <submittedName>
        <fullName evidence="2">WH1 domain-containing protein</fullName>
    </submittedName>
</protein>
<dbReference type="InterPro" id="IPR011993">
    <property type="entry name" value="PH-like_dom_sf"/>
</dbReference>
<dbReference type="PROSITE" id="PS50229">
    <property type="entry name" value="WH1"/>
    <property type="match status" value="1"/>
</dbReference>
<dbReference type="Gene3D" id="2.30.29.30">
    <property type="entry name" value="Pleckstrin-homology domain (PH domain)/Phosphotyrosine-binding domain (PTB)"/>
    <property type="match status" value="1"/>
</dbReference>
<name>A0A0M3K5E1_ANISI</name>